<accession>A0ABT3GQ96</accession>
<keyword evidence="2" id="KW-1185">Reference proteome</keyword>
<dbReference type="Proteomes" id="UP001320876">
    <property type="component" value="Unassembled WGS sequence"/>
</dbReference>
<name>A0ABT3GQ96_9BACT</name>
<protein>
    <submittedName>
        <fullName evidence="1">Uncharacterized protein</fullName>
    </submittedName>
</protein>
<comment type="caution">
    <text evidence="1">The sequence shown here is derived from an EMBL/GenBank/DDBJ whole genome shotgun (WGS) entry which is preliminary data.</text>
</comment>
<evidence type="ECO:0000313" key="2">
    <source>
        <dbReference type="Proteomes" id="UP001320876"/>
    </source>
</evidence>
<reference evidence="1 2" key="1">
    <citation type="submission" date="2022-10" db="EMBL/GenBank/DDBJ databases">
        <title>Luteolibacter arcticus strain CCTCC AB 2014275, whole genome shotgun sequencing project.</title>
        <authorList>
            <person name="Zhao G."/>
            <person name="Shen L."/>
        </authorList>
    </citation>
    <scope>NUCLEOTIDE SEQUENCE [LARGE SCALE GENOMIC DNA]</scope>
    <source>
        <strain evidence="1 2">CCTCC AB 2014275</strain>
    </source>
</reference>
<dbReference type="RefSeq" id="WP_264489761.1">
    <property type="nucleotide sequence ID" value="NZ_JAPDDT010000015.1"/>
</dbReference>
<evidence type="ECO:0000313" key="1">
    <source>
        <dbReference type="EMBL" id="MCW1925655.1"/>
    </source>
</evidence>
<dbReference type="EMBL" id="JAPDDT010000015">
    <property type="protein sequence ID" value="MCW1925655.1"/>
    <property type="molecule type" value="Genomic_DNA"/>
</dbReference>
<proteinExistence type="predicted"/>
<organism evidence="1 2">
    <name type="scientific">Luteolibacter arcticus</name>
    <dbReference type="NCBI Taxonomy" id="1581411"/>
    <lineage>
        <taxon>Bacteria</taxon>
        <taxon>Pseudomonadati</taxon>
        <taxon>Verrucomicrobiota</taxon>
        <taxon>Verrucomicrobiia</taxon>
        <taxon>Verrucomicrobiales</taxon>
        <taxon>Verrucomicrobiaceae</taxon>
        <taxon>Luteolibacter</taxon>
    </lineage>
</organism>
<sequence>MTALPGTDLTLRLMYTYQGGGAPPKLIVKAEWDEAEDWLEGNVD</sequence>
<gene>
    <name evidence="1" type="ORF">OKA05_24060</name>
</gene>